<feature type="region of interest" description="Disordered" evidence="1">
    <location>
        <begin position="244"/>
        <end position="341"/>
    </location>
</feature>
<protein>
    <submittedName>
        <fullName evidence="2">Uncharacterized protein</fullName>
    </submittedName>
</protein>
<feature type="compositionally biased region" description="Basic and acidic residues" evidence="1">
    <location>
        <begin position="314"/>
        <end position="327"/>
    </location>
</feature>
<feature type="compositionally biased region" description="Basic and acidic residues" evidence="1">
    <location>
        <begin position="193"/>
        <end position="205"/>
    </location>
</feature>
<organism evidence="2 3">
    <name type="scientific">Tilletia indica</name>
    <dbReference type="NCBI Taxonomy" id="43049"/>
    <lineage>
        <taxon>Eukaryota</taxon>
        <taxon>Fungi</taxon>
        <taxon>Dikarya</taxon>
        <taxon>Basidiomycota</taxon>
        <taxon>Ustilaginomycotina</taxon>
        <taxon>Exobasidiomycetes</taxon>
        <taxon>Tilletiales</taxon>
        <taxon>Tilletiaceae</taxon>
        <taxon>Tilletia</taxon>
    </lineage>
</organism>
<evidence type="ECO:0000256" key="1">
    <source>
        <dbReference type="SAM" id="MobiDB-lite"/>
    </source>
</evidence>
<comment type="caution">
    <text evidence="2">The sequence shown here is derived from an EMBL/GenBank/DDBJ whole genome shotgun (WGS) entry which is preliminary data.</text>
</comment>
<feature type="region of interest" description="Disordered" evidence="1">
    <location>
        <begin position="1"/>
        <end position="54"/>
    </location>
</feature>
<evidence type="ECO:0000313" key="2">
    <source>
        <dbReference type="EMBL" id="KAE8250492.1"/>
    </source>
</evidence>
<dbReference type="AlphaFoldDB" id="A0A177TPE2"/>
<evidence type="ECO:0000313" key="3">
    <source>
        <dbReference type="Proteomes" id="UP000077521"/>
    </source>
</evidence>
<accession>A0A177TPE2</accession>
<feature type="compositionally biased region" description="Low complexity" evidence="1">
    <location>
        <begin position="20"/>
        <end position="50"/>
    </location>
</feature>
<reference evidence="2" key="1">
    <citation type="submission" date="2016-04" db="EMBL/GenBank/DDBJ databases">
        <authorList>
            <person name="Nguyen H.D."/>
            <person name="Samba Siva P."/>
            <person name="Cullis J."/>
            <person name="Levesque C.A."/>
            <person name="Hambleton S."/>
        </authorList>
    </citation>
    <scope>NUCLEOTIDE SEQUENCE</scope>
    <source>
        <strain evidence="2">DAOMC 236416</strain>
    </source>
</reference>
<feature type="compositionally biased region" description="Acidic residues" evidence="1">
    <location>
        <begin position="209"/>
        <end position="218"/>
    </location>
</feature>
<keyword evidence="3" id="KW-1185">Reference proteome</keyword>
<dbReference type="EMBL" id="LWDF02000320">
    <property type="protein sequence ID" value="KAE8250492.1"/>
    <property type="molecule type" value="Genomic_DNA"/>
</dbReference>
<reference evidence="2" key="2">
    <citation type="journal article" date="2019" name="IMA Fungus">
        <title>Genome sequencing and comparison of five Tilletia species to identify candidate genes for the detection of regulated species infecting wheat.</title>
        <authorList>
            <person name="Nguyen H.D.T."/>
            <person name="Sultana T."/>
            <person name="Kesanakurti P."/>
            <person name="Hambleton S."/>
        </authorList>
    </citation>
    <scope>NUCLEOTIDE SEQUENCE</scope>
    <source>
        <strain evidence="2">DAOMC 236416</strain>
    </source>
</reference>
<feature type="compositionally biased region" description="Basic and acidic residues" evidence="1">
    <location>
        <begin position="285"/>
        <end position="305"/>
    </location>
</feature>
<proteinExistence type="predicted"/>
<feature type="region of interest" description="Disordered" evidence="1">
    <location>
        <begin position="174"/>
        <end position="225"/>
    </location>
</feature>
<name>A0A177TPE2_9BASI</name>
<feature type="compositionally biased region" description="Low complexity" evidence="1">
    <location>
        <begin position="329"/>
        <end position="339"/>
    </location>
</feature>
<dbReference type="Proteomes" id="UP000077521">
    <property type="component" value="Unassembled WGS sequence"/>
</dbReference>
<sequence>MAKGTTRSKAGTKEAPVEISSSSSQASSDASPALSQASDSSTSGSSTASSRQRVPWTIEETTELVKILKDNVHYQVMFLPGHNKTHTVKTGPAQKTAMLRAMRDHIFGEGPSTKSADGIKSKITSTVERYRHHLQAMAITGQGLLLEEMYDGPIKNAREKLLVKCPWWDDMHSMMRDRNSSDPSKVVTGAGEIRSKTKEAAKDESQEIFSEDDDDGGEDNVGLGLSQAATRAKKRGFDYDYDEDDDAEMDLDNTQSTPRASTTASSSKLRLPSQPLPQMSQLVDAVDKDPMGKRSVQKEAVEKRSPASSVSDSPVKEEKGKGVDRGTRSPSKPSKSSVSDQAMDDFGKYFAEDRESRVKAIAEKERTKRLKLEIKSQDREKDKDIFDRRLDALSSKLEAIHMQTSSNAQAIMQLTNSINTFMNKVDIVTMILQHITPGNSSGSSARPPL</sequence>
<gene>
    <name evidence="2" type="ORF">A4X13_0g4686</name>
</gene>
<feature type="compositionally biased region" description="Low complexity" evidence="1">
    <location>
        <begin position="252"/>
        <end position="267"/>
    </location>
</feature>